<reference evidence="2" key="1">
    <citation type="submission" date="2020-05" db="EMBL/GenBank/DDBJ databases">
        <authorList>
            <person name="Chiriac C."/>
            <person name="Salcher M."/>
            <person name="Ghai R."/>
            <person name="Kavagutti S V."/>
        </authorList>
    </citation>
    <scope>NUCLEOTIDE SEQUENCE</scope>
</reference>
<keyword evidence="1" id="KW-0812">Transmembrane</keyword>
<keyword evidence="1" id="KW-1133">Transmembrane helix</keyword>
<dbReference type="AlphaFoldDB" id="A0A6J7SF00"/>
<sequence>MQDYLREVDSRLLQKLAQEQLHASVATQVHCSAPAAMDLTVATVAMLVGMAESQATVAWQQQQIVLRLRALVALVGAQVVTAAVVTVALALLDTQVATAELAV</sequence>
<proteinExistence type="predicted"/>
<name>A0A6J7SF00_9ZZZZ</name>
<gene>
    <name evidence="2" type="ORF">UFOPK4237_01016</name>
</gene>
<dbReference type="EMBL" id="CAFBPZ010000065">
    <property type="protein sequence ID" value="CAB5039616.1"/>
    <property type="molecule type" value="Genomic_DNA"/>
</dbReference>
<keyword evidence="1" id="KW-0472">Membrane</keyword>
<feature type="transmembrane region" description="Helical" evidence="1">
    <location>
        <begin position="70"/>
        <end position="92"/>
    </location>
</feature>
<evidence type="ECO:0000256" key="1">
    <source>
        <dbReference type="SAM" id="Phobius"/>
    </source>
</evidence>
<organism evidence="2">
    <name type="scientific">freshwater metagenome</name>
    <dbReference type="NCBI Taxonomy" id="449393"/>
    <lineage>
        <taxon>unclassified sequences</taxon>
        <taxon>metagenomes</taxon>
        <taxon>ecological metagenomes</taxon>
    </lineage>
</organism>
<evidence type="ECO:0000313" key="2">
    <source>
        <dbReference type="EMBL" id="CAB5039616.1"/>
    </source>
</evidence>
<protein>
    <submittedName>
        <fullName evidence="2">Unannotated protein</fullName>
    </submittedName>
</protein>
<accession>A0A6J7SF00</accession>